<dbReference type="AlphaFoldDB" id="A0A9P6ED94"/>
<keyword evidence="2" id="KW-1185">Reference proteome</keyword>
<name>A0A9P6ED94_9AGAR</name>
<comment type="caution">
    <text evidence="1">The sequence shown here is derived from an EMBL/GenBank/DDBJ whole genome shotgun (WGS) entry which is preliminary data.</text>
</comment>
<reference evidence="1" key="1">
    <citation type="submission" date="2020-11" db="EMBL/GenBank/DDBJ databases">
        <authorList>
            <consortium name="DOE Joint Genome Institute"/>
            <person name="Ahrendt S."/>
            <person name="Riley R."/>
            <person name="Andreopoulos W."/>
            <person name="Labutti K."/>
            <person name="Pangilinan J."/>
            <person name="Ruiz-Duenas F.J."/>
            <person name="Barrasa J.M."/>
            <person name="Sanchez-Garcia M."/>
            <person name="Camarero S."/>
            <person name="Miyauchi S."/>
            <person name="Serrano A."/>
            <person name="Linde D."/>
            <person name="Babiker R."/>
            <person name="Drula E."/>
            <person name="Ayuso-Fernandez I."/>
            <person name="Pacheco R."/>
            <person name="Padilla G."/>
            <person name="Ferreira P."/>
            <person name="Barriuso J."/>
            <person name="Kellner H."/>
            <person name="Castanera R."/>
            <person name="Alfaro M."/>
            <person name="Ramirez L."/>
            <person name="Pisabarro A.G."/>
            <person name="Kuo A."/>
            <person name="Tritt A."/>
            <person name="Lipzen A."/>
            <person name="He G."/>
            <person name="Yan M."/>
            <person name="Ng V."/>
            <person name="Cullen D."/>
            <person name="Martin F."/>
            <person name="Rosso M.-N."/>
            <person name="Henrissat B."/>
            <person name="Hibbett D."/>
            <person name="Martinez A.T."/>
            <person name="Grigoriev I.V."/>
        </authorList>
    </citation>
    <scope>NUCLEOTIDE SEQUENCE</scope>
    <source>
        <strain evidence="1">CBS 506.95</strain>
    </source>
</reference>
<evidence type="ECO:0000313" key="2">
    <source>
        <dbReference type="Proteomes" id="UP000807306"/>
    </source>
</evidence>
<organism evidence="1 2">
    <name type="scientific">Crepidotus variabilis</name>
    <dbReference type="NCBI Taxonomy" id="179855"/>
    <lineage>
        <taxon>Eukaryota</taxon>
        <taxon>Fungi</taxon>
        <taxon>Dikarya</taxon>
        <taxon>Basidiomycota</taxon>
        <taxon>Agaricomycotina</taxon>
        <taxon>Agaricomycetes</taxon>
        <taxon>Agaricomycetidae</taxon>
        <taxon>Agaricales</taxon>
        <taxon>Agaricineae</taxon>
        <taxon>Crepidotaceae</taxon>
        <taxon>Crepidotus</taxon>
    </lineage>
</organism>
<dbReference type="EMBL" id="MU157866">
    <property type="protein sequence ID" value="KAF9526919.1"/>
    <property type="molecule type" value="Genomic_DNA"/>
</dbReference>
<accession>A0A9P6ED94</accession>
<dbReference type="Proteomes" id="UP000807306">
    <property type="component" value="Unassembled WGS sequence"/>
</dbReference>
<gene>
    <name evidence="1" type="ORF">CPB83DRAFT_857208</name>
</gene>
<protein>
    <submittedName>
        <fullName evidence="1">Uncharacterized protein</fullName>
    </submittedName>
</protein>
<evidence type="ECO:0000313" key="1">
    <source>
        <dbReference type="EMBL" id="KAF9526919.1"/>
    </source>
</evidence>
<proteinExistence type="predicted"/>
<sequence length="357" mass="40195">MPNLTTLHIDAGSCVSPLILSGRTLEAGSLHVLVLTGVQVDLGARFMLGPTTLELHCYPGNIPLLAFLDHIAMLRSLRWLYMDTGFLEPIDPPNLHLFKFHPLNTNPLDLIDMHLVCYVTLSRATELVSAVAKKCVSLEVSTVDIKYESNSDAVEDLEPFFAAISSYARSIDRSVSESQCHYPRPNVLFIRGYCHIGPSHGTHSSQSQFEANLDFRSDAPLPPLLRFAYHRLPIDHLVEISYTDDTQLTPIKWKETFGSHPTLKTVDVEGYVALNFFEALYDVTLFPALKKIRCSASRRLLDKPKSTSTPFLRSLKSRHEREIPIEHLYLFLSHTAPIIPTSLRKRLQSVVGRLKHS</sequence>